<dbReference type="RefSeq" id="WP_119664740.1">
    <property type="nucleotide sequence ID" value="NZ_QXJK01000005.1"/>
</dbReference>
<evidence type="ECO:0000313" key="1">
    <source>
        <dbReference type="EMBL" id="RIX34880.1"/>
    </source>
</evidence>
<organism evidence="1 2">
    <name type="scientific">Corynebacterium falsenii</name>
    <dbReference type="NCBI Taxonomy" id="108486"/>
    <lineage>
        <taxon>Bacteria</taxon>
        <taxon>Bacillati</taxon>
        <taxon>Actinomycetota</taxon>
        <taxon>Actinomycetes</taxon>
        <taxon>Mycobacteriales</taxon>
        <taxon>Corynebacteriaceae</taxon>
        <taxon>Corynebacterium</taxon>
    </lineage>
</organism>
<name>A0A418Q6Z9_9CORY</name>
<keyword evidence="2" id="KW-1185">Reference proteome</keyword>
<evidence type="ECO:0000313" key="2">
    <source>
        <dbReference type="Proteomes" id="UP000285278"/>
    </source>
</evidence>
<proteinExistence type="predicted"/>
<gene>
    <name evidence="1" type="ORF">D3M95_06120</name>
</gene>
<comment type="caution">
    <text evidence="1">The sequence shown here is derived from an EMBL/GenBank/DDBJ whole genome shotgun (WGS) entry which is preliminary data.</text>
</comment>
<sequence length="119" mass="13503">MNDNSIRLTERSLIVEPLGLNKLWSFTRQIQVPWEHVRGATHDSGVKYEGKGWRGPGLRMGQKLAGTFHADGERQFWNVNGYENAVVIELANERFSRLIVSVDDPAECAHRISSRARAE</sequence>
<reference evidence="1 2" key="1">
    <citation type="submission" date="2018-09" db="EMBL/GenBank/DDBJ databases">
        <title>Optimization and identification of Corynebacterium falsenii FN1-14 from fish paste.</title>
        <authorList>
            <person name="Daroonpunt R."/>
            <person name="Tanasupawat S."/>
        </authorList>
    </citation>
    <scope>NUCLEOTIDE SEQUENCE [LARGE SCALE GENOMIC DNA]</scope>
    <source>
        <strain evidence="1 2">FN1-14</strain>
    </source>
</reference>
<dbReference type="OrthoDB" id="530515at2"/>
<protein>
    <recommendedName>
        <fullName evidence="3">Bacterial Pleckstrin homology domain-containing protein</fullName>
    </recommendedName>
</protein>
<dbReference type="EMBL" id="QXJK01000005">
    <property type="protein sequence ID" value="RIX34880.1"/>
    <property type="molecule type" value="Genomic_DNA"/>
</dbReference>
<dbReference type="Proteomes" id="UP000285278">
    <property type="component" value="Unassembled WGS sequence"/>
</dbReference>
<dbReference type="STRING" id="1451189.CFAL_06880"/>
<accession>A0A418Q6Z9</accession>
<dbReference type="AlphaFoldDB" id="A0A418Q6Z9"/>
<evidence type="ECO:0008006" key="3">
    <source>
        <dbReference type="Google" id="ProtNLM"/>
    </source>
</evidence>